<dbReference type="Proteomes" id="UP000007347">
    <property type="component" value="Chromosome"/>
</dbReference>
<dbReference type="InterPro" id="IPR051685">
    <property type="entry name" value="Ycf3/AcsC/BcsC/TPR_MFPF"/>
</dbReference>
<evidence type="ECO:0000313" key="5">
    <source>
        <dbReference type="Proteomes" id="UP000007347"/>
    </source>
</evidence>
<protein>
    <submittedName>
        <fullName evidence="4">Tetratricopeptide repeat protein</fullName>
    </submittedName>
</protein>
<gene>
    <name evidence="4" type="ordered locus">TOL2_C35910</name>
</gene>
<dbReference type="InterPro" id="IPR019734">
    <property type="entry name" value="TPR_rpt"/>
</dbReference>
<dbReference type="KEGG" id="dto:TOL2_C35910"/>
<dbReference type="Gene3D" id="1.25.40.10">
    <property type="entry name" value="Tetratricopeptide repeat domain"/>
    <property type="match status" value="5"/>
</dbReference>
<dbReference type="PANTHER" id="PTHR44943">
    <property type="entry name" value="CELLULOSE SYNTHASE OPERON PROTEIN C"/>
    <property type="match status" value="1"/>
</dbReference>
<keyword evidence="1" id="KW-0677">Repeat</keyword>
<accession>K0NNV0</accession>
<proteinExistence type="predicted"/>
<dbReference type="AlphaFoldDB" id="K0NNV0"/>
<keyword evidence="2 3" id="KW-0802">TPR repeat</keyword>
<organism evidence="4 5">
    <name type="scientific">Desulfobacula toluolica (strain DSM 7467 / Tol2)</name>
    <dbReference type="NCBI Taxonomy" id="651182"/>
    <lineage>
        <taxon>Bacteria</taxon>
        <taxon>Pseudomonadati</taxon>
        <taxon>Thermodesulfobacteriota</taxon>
        <taxon>Desulfobacteria</taxon>
        <taxon>Desulfobacterales</taxon>
        <taxon>Desulfobacteraceae</taxon>
        <taxon>Desulfobacula</taxon>
    </lineage>
</organism>
<dbReference type="InterPro" id="IPR011990">
    <property type="entry name" value="TPR-like_helical_dom_sf"/>
</dbReference>
<dbReference type="Pfam" id="PF13181">
    <property type="entry name" value="TPR_8"/>
    <property type="match status" value="2"/>
</dbReference>
<feature type="repeat" description="TPR" evidence="3">
    <location>
        <begin position="343"/>
        <end position="376"/>
    </location>
</feature>
<dbReference type="EMBL" id="FO203503">
    <property type="protein sequence ID" value="CCK81748.1"/>
    <property type="molecule type" value="Genomic_DNA"/>
</dbReference>
<evidence type="ECO:0000313" key="4">
    <source>
        <dbReference type="EMBL" id="CCK81748.1"/>
    </source>
</evidence>
<evidence type="ECO:0000256" key="3">
    <source>
        <dbReference type="PROSITE-ProRule" id="PRU00339"/>
    </source>
</evidence>
<dbReference type="SUPFAM" id="SSF81901">
    <property type="entry name" value="HCP-like"/>
    <property type="match status" value="1"/>
</dbReference>
<keyword evidence="5" id="KW-1185">Reference proteome</keyword>
<dbReference type="SMART" id="SM00028">
    <property type="entry name" value="TPR"/>
    <property type="match status" value="7"/>
</dbReference>
<sequence length="849" mass="96487">MIKSIYKLLNILQVLAISILVLLFLPYAVLAKQAMIKNVQIQDNPLSVKIFVTQKVPVKLIQVEKKEILVAFKNVKLEKGFKIKGNGRSSIKDIAIENLQGNVMAFILTGYRPYGYIKSGFNTSDLSFFINLEKKDNDQGRQKKVVKKSAVKSAVALKQQLSQKEKAKENIQSSSSPGTLKDVAKPLLKKPAKILTGSVHIPSKREKGKYNGDISDLVHFIEKMGCDSKQIANCLLFLKKNLYEEALDVLDQYVSQENFTCLEQVSFLKAYAFYLGVKKGDFNQLVKAQRFFQDALVSYPDSSLVPYGYAAIGMIQKKINNISVAEGYFNIVKQGYPEYSGLAEILYNLADIYDQKGYEDKALTYYKKVFEDAMENSYIPDAGIGYGKALFKKRQYLDALEVLNYVVQSNPGKVYASHELLLHIGNADFEVGRIKTARQTLTRVLNLFPEIEDRDLVLSKIGDTYGMENNHEKAIRVYELVREKFPDSQGYIASSIGIARYLKEDQGKIDIYTMIKNKFPENKFARISMMRLAEIYQANGEYNKCITEIEDLLSTHPRGLRYEAVKLMQKAYEALFEKQLKSDEYTKVLNRYELEHTKIDKMGSKQIALSVGLAYLQAKLYEESFNHLINAYKQYKRSSRSPELLFGLGVAMDESGRDDDALKLFDAFSKRFPEDRHRVEALLRSGDIYLAKEKYKLSSACFNEACKISKTHLDKGKILMLHSNVYEKKGDMDITSNLREKAVKELALASGENYEVLTHAYKQLGGTYRSLKKYIKSADAYLKALSFSENDRERATLGFLLGDAYQKGNIIPKAKAAFKQVVTSYDSVWAKLSQQRLNTLELAQMLQNS</sequence>
<dbReference type="Pfam" id="PF13174">
    <property type="entry name" value="TPR_6"/>
    <property type="match status" value="3"/>
</dbReference>
<evidence type="ECO:0000256" key="2">
    <source>
        <dbReference type="ARBA" id="ARBA00022803"/>
    </source>
</evidence>
<name>K0NNV0_DESTT</name>
<dbReference type="SUPFAM" id="SSF48452">
    <property type="entry name" value="TPR-like"/>
    <property type="match status" value="1"/>
</dbReference>
<dbReference type="PANTHER" id="PTHR44943:SF8">
    <property type="entry name" value="TPR REPEAT-CONTAINING PROTEIN MJ0263"/>
    <property type="match status" value="1"/>
</dbReference>
<reference evidence="4 5" key="1">
    <citation type="journal article" date="2013" name="Environ. Microbiol.">
        <title>Complete genome, catabolic sub-proteomes and key-metabolites of Desulfobacula toluolica Tol2, a marine, aromatic compound-degrading, sulfate-reducing bacterium.</title>
        <authorList>
            <person name="Wohlbrand L."/>
            <person name="Jacob J.H."/>
            <person name="Kube M."/>
            <person name="Mussmann M."/>
            <person name="Jarling R."/>
            <person name="Beck A."/>
            <person name="Amann R."/>
            <person name="Wilkes H."/>
            <person name="Reinhardt R."/>
            <person name="Rabus R."/>
        </authorList>
    </citation>
    <scope>NUCLEOTIDE SEQUENCE [LARGE SCALE GENOMIC DNA]</scope>
    <source>
        <strain evidence="5">DSM 7467 / Tol2</strain>
    </source>
</reference>
<evidence type="ECO:0000256" key="1">
    <source>
        <dbReference type="ARBA" id="ARBA00022737"/>
    </source>
</evidence>
<dbReference type="STRING" id="651182.TOL2_C35910"/>
<dbReference type="PROSITE" id="PS50005">
    <property type="entry name" value="TPR"/>
    <property type="match status" value="2"/>
</dbReference>
<feature type="repeat" description="TPR" evidence="3">
    <location>
        <begin position="758"/>
        <end position="791"/>
    </location>
</feature>
<dbReference type="HOGENOM" id="CLU_335477_0_0_7"/>
<dbReference type="PATRIC" id="fig|651182.5.peg.4215"/>